<evidence type="ECO:0000256" key="7">
    <source>
        <dbReference type="ARBA" id="ARBA00022840"/>
    </source>
</evidence>
<dbReference type="PANTHER" id="PTHR30218">
    <property type="entry name" value="POLYPHOSPHATE KINASE"/>
    <property type="match status" value="1"/>
</dbReference>
<dbReference type="InterPro" id="IPR036832">
    <property type="entry name" value="PPK_N_dom_sf"/>
</dbReference>
<keyword evidence="7 9" id="KW-0067">ATP-binding</keyword>
<evidence type="ECO:0000256" key="5">
    <source>
        <dbReference type="ARBA" id="ARBA00022741"/>
    </source>
</evidence>
<protein>
    <recommendedName>
        <fullName evidence="9 10">Polyphosphate kinase</fullName>
        <ecNumber evidence="9 10">2.7.4.1</ecNumber>
    </recommendedName>
    <alternativeName>
        <fullName evidence="9">ATP-polyphosphate phosphotransferase</fullName>
    </alternativeName>
    <alternativeName>
        <fullName evidence="9">Polyphosphoric acid kinase</fullName>
    </alternativeName>
</protein>
<evidence type="ECO:0000259" key="12">
    <source>
        <dbReference type="Pfam" id="PF13089"/>
    </source>
</evidence>
<feature type="domain" description="Polyphosphate kinase C-terminal" evidence="13">
    <location>
        <begin position="530"/>
        <end position="696"/>
    </location>
</feature>
<evidence type="ECO:0000256" key="1">
    <source>
        <dbReference type="ARBA" id="ARBA00022553"/>
    </source>
</evidence>
<dbReference type="PIRSF" id="PIRSF015589">
    <property type="entry name" value="PP_kinase"/>
    <property type="match status" value="1"/>
</dbReference>
<dbReference type="SUPFAM" id="SSF143724">
    <property type="entry name" value="PHP14-like"/>
    <property type="match status" value="1"/>
</dbReference>
<feature type="domain" description="Polyphosphate kinase middle" evidence="11">
    <location>
        <begin position="130"/>
        <end position="316"/>
    </location>
</feature>
<feature type="binding site" evidence="9">
    <location>
        <position position="495"/>
    </location>
    <ligand>
        <name>ATP</name>
        <dbReference type="ChEBI" id="CHEBI:30616"/>
    </ligand>
</feature>
<feature type="binding site" evidence="9">
    <location>
        <position position="619"/>
    </location>
    <ligand>
        <name>ATP</name>
        <dbReference type="ChEBI" id="CHEBI:30616"/>
    </ligand>
</feature>
<dbReference type="OrthoDB" id="9761456at2"/>
<feature type="active site" description="Phosphohistidine intermediate" evidence="9">
    <location>
        <position position="462"/>
    </location>
</feature>
<dbReference type="NCBIfam" id="NF003917">
    <property type="entry name" value="PRK05443.1-1"/>
    <property type="match status" value="1"/>
</dbReference>
<dbReference type="CDD" id="cd09165">
    <property type="entry name" value="PLDc_PaPPK1_C1_like"/>
    <property type="match status" value="1"/>
</dbReference>
<keyword evidence="4" id="KW-0677">Repeat</keyword>
<comment type="PTM">
    <text evidence="9 10">An intermediate of this reaction is the autophosphorylated ppk in which a phosphate is covalently linked to a histidine residue through a N-P bond.</text>
</comment>
<dbReference type="SUPFAM" id="SSF140356">
    <property type="entry name" value="PPK N-terminal domain-like"/>
    <property type="match status" value="1"/>
</dbReference>
<keyword evidence="16" id="KW-1185">Reference proteome</keyword>
<evidence type="ECO:0000313" key="15">
    <source>
        <dbReference type="EMBL" id="PSJ05669.1"/>
    </source>
</evidence>
<dbReference type="EC" id="2.7.4.1" evidence="9 10"/>
<feature type="binding site" evidence="9">
    <location>
        <position position="53"/>
    </location>
    <ligand>
        <name>ATP</name>
        <dbReference type="ChEBI" id="CHEBI:30616"/>
    </ligand>
</feature>
<dbReference type="InterPro" id="IPR024953">
    <property type="entry name" value="PP_kinase_middle"/>
</dbReference>
<keyword evidence="1 9" id="KW-0597">Phosphoprotein</keyword>
<evidence type="ECO:0000256" key="3">
    <source>
        <dbReference type="ARBA" id="ARBA00022723"/>
    </source>
</evidence>
<reference evidence="15 16" key="1">
    <citation type="journal article" date="2018" name="Environ. Microbiol.">
        <title>Ecological and genomic features of two widespread freshwater picocyanobacteria.</title>
        <authorList>
            <person name="Cabello-Yeves P.J."/>
            <person name="Picazo A."/>
            <person name="Camacho A."/>
            <person name="Callieri C."/>
            <person name="Rosselli R."/>
            <person name="Roda-Garcia J.J."/>
            <person name="Coutinho F.H."/>
            <person name="Rodriguez-Valera F."/>
        </authorList>
    </citation>
    <scope>NUCLEOTIDE SEQUENCE [LARGE SCALE GENOMIC DNA]</scope>
    <source>
        <strain evidence="15 16">Tous</strain>
    </source>
</reference>
<dbReference type="Proteomes" id="UP000243002">
    <property type="component" value="Unassembled WGS sequence"/>
</dbReference>
<dbReference type="SUPFAM" id="SSF56024">
    <property type="entry name" value="Phospholipase D/nuclease"/>
    <property type="match status" value="2"/>
</dbReference>
<dbReference type="Pfam" id="PF17941">
    <property type="entry name" value="PP_kinase_C_1"/>
    <property type="match status" value="1"/>
</dbReference>
<keyword evidence="5 9" id="KW-0547">Nucleotide-binding</keyword>
<dbReference type="NCBIfam" id="TIGR03705">
    <property type="entry name" value="poly_P_kin"/>
    <property type="match status" value="1"/>
</dbReference>
<dbReference type="FunFam" id="3.30.870.10:FF:000001">
    <property type="entry name" value="Polyphosphate kinase"/>
    <property type="match status" value="1"/>
</dbReference>
<dbReference type="InterPro" id="IPR003414">
    <property type="entry name" value="PP_kinase"/>
</dbReference>
<evidence type="ECO:0000256" key="8">
    <source>
        <dbReference type="ARBA" id="ARBA00022842"/>
    </source>
</evidence>
<dbReference type="Gene3D" id="3.30.870.10">
    <property type="entry name" value="Endonuclease Chain A"/>
    <property type="match status" value="2"/>
</dbReference>
<dbReference type="HAMAP" id="MF_00347">
    <property type="entry name" value="Polyphosphate_kinase"/>
    <property type="match status" value="1"/>
</dbReference>
<evidence type="ECO:0000256" key="2">
    <source>
        <dbReference type="ARBA" id="ARBA00022679"/>
    </source>
</evidence>
<evidence type="ECO:0000259" key="11">
    <source>
        <dbReference type="Pfam" id="PF02503"/>
    </source>
</evidence>
<dbReference type="PANTHER" id="PTHR30218:SF0">
    <property type="entry name" value="POLYPHOSPHATE KINASE"/>
    <property type="match status" value="1"/>
</dbReference>
<dbReference type="Pfam" id="PF13089">
    <property type="entry name" value="PP_kinase_N"/>
    <property type="match status" value="1"/>
</dbReference>
<evidence type="ECO:0000256" key="6">
    <source>
        <dbReference type="ARBA" id="ARBA00022777"/>
    </source>
</evidence>
<organism evidence="15 16">
    <name type="scientific">Cyanobium usitatum str. Tous</name>
    <dbReference type="NCBI Taxonomy" id="2116684"/>
    <lineage>
        <taxon>Bacteria</taxon>
        <taxon>Bacillati</taxon>
        <taxon>Cyanobacteriota</taxon>
        <taxon>Cyanophyceae</taxon>
        <taxon>Synechococcales</taxon>
        <taxon>Prochlorococcaceae</taxon>
        <taxon>Cyanobium</taxon>
    </lineage>
</organism>
<dbReference type="GO" id="GO:0008976">
    <property type="term" value="F:polyphosphate kinase activity"/>
    <property type="evidence" value="ECO:0007669"/>
    <property type="project" value="UniProtKB-UniRule"/>
</dbReference>
<dbReference type="InterPro" id="IPR041108">
    <property type="entry name" value="PP_kinase_C_1"/>
</dbReference>
<evidence type="ECO:0000259" key="14">
    <source>
        <dbReference type="Pfam" id="PF17941"/>
    </source>
</evidence>
<keyword evidence="3 9" id="KW-0479">Metal-binding</keyword>
<keyword evidence="8 9" id="KW-0460">Magnesium</keyword>
<comment type="caution">
    <text evidence="15">The sequence shown here is derived from an EMBL/GenBank/DDBJ whole genome shotgun (WGS) entry which is preliminary data.</text>
</comment>
<keyword evidence="2 9" id="KW-0808">Transferase</keyword>
<dbReference type="EMBL" id="PXXO01000006">
    <property type="protein sequence ID" value="PSJ05669.1"/>
    <property type="molecule type" value="Genomic_DNA"/>
</dbReference>
<dbReference type="Pfam" id="PF02503">
    <property type="entry name" value="PP_kinase"/>
    <property type="match status" value="1"/>
</dbReference>
<dbReference type="NCBIfam" id="NF003921">
    <property type="entry name" value="PRK05443.2-2"/>
    <property type="match status" value="1"/>
</dbReference>
<feature type="domain" description="Polyphosphate kinase N-terminal" evidence="12">
    <location>
        <begin position="15"/>
        <end position="120"/>
    </location>
</feature>
<accession>A0A2P7MWQ0</accession>
<gene>
    <name evidence="15" type="primary">ppk1</name>
    <name evidence="9" type="synonym">ppk</name>
    <name evidence="15" type="ORF">C7K55_06385</name>
</gene>
<dbReference type="GO" id="GO:0046872">
    <property type="term" value="F:metal ion binding"/>
    <property type="evidence" value="ECO:0007669"/>
    <property type="project" value="UniProtKB-KW"/>
</dbReference>
<dbReference type="AlphaFoldDB" id="A0A2P7MWQ0"/>
<feature type="domain" description="Polyphosphate kinase C-terminal" evidence="14">
    <location>
        <begin position="357"/>
        <end position="523"/>
    </location>
</feature>
<dbReference type="InterPro" id="IPR036830">
    <property type="entry name" value="PP_kinase_middle_dom_sf"/>
</dbReference>
<dbReference type="InterPro" id="IPR025200">
    <property type="entry name" value="PPK_C_dom2"/>
</dbReference>
<feature type="binding site" evidence="9">
    <location>
        <position position="591"/>
    </location>
    <ligand>
        <name>ATP</name>
        <dbReference type="ChEBI" id="CHEBI:30616"/>
    </ligand>
</feature>
<comment type="function">
    <text evidence="9 10">Catalyzes the reversible transfer of the terminal phosphate of ATP to form a long-chain polyphosphate (polyP).</text>
</comment>
<dbReference type="CDD" id="cd09168">
    <property type="entry name" value="PLDc_PaPPK1_C2_like"/>
    <property type="match status" value="1"/>
</dbReference>
<evidence type="ECO:0000256" key="10">
    <source>
        <dbReference type="RuleBase" id="RU003800"/>
    </source>
</evidence>
<dbReference type="InterPro" id="IPR025198">
    <property type="entry name" value="PPK_N_dom"/>
</dbReference>
<keyword evidence="6 9" id="KW-0418">Kinase</keyword>
<dbReference type="NCBIfam" id="NF003918">
    <property type="entry name" value="PRK05443.1-2"/>
    <property type="match status" value="1"/>
</dbReference>
<name>A0A2P7MWQ0_9CYAN</name>
<evidence type="ECO:0000259" key="13">
    <source>
        <dbReference type="Pfam" id="PF13090"/>
    </source>
</evidence>
<dbReference type="Gene3D" id="3.30.1840.10">
    <property type="entry name" value="Polyphosphate kinase middle domain"/>
    <property type="match status" value="1"/>
</dbReference>
<dbReference type="GO" id="GO:0009358">
    <property type="term" value="C:polyphosphate kinase complex"/>
    <property type="evidence" value="ECO:0007669"/>
    <property type="project" value="InterPro"/>
</dbReference>
<feature type="binding site" evidence="9">
    <location>
        <position position="432"/>
    </location>
    <ligand>
        <name>Mg(2+)</name>
        <dbReference type="ChEBI" id="CHEBI:18420"/>
    </ligand>
</feature>
<evidence type="ECO:0000313" key="16">
    <source>
        <dbReference type="Proteomes" id="UP000243002"/>
    </source>
</evidence>
<dbReference type="Gene3D" id="1.20.58.310">
    <property type="entry name" value="Polyphosphate kinase N-terminal domain"/>
    <property type="match status" value="1"/>
</dbReference>
<comment type="similarity">
    <text evidence="9 10">Belongs to the polyphosphate kinase 1 (PPK1) family.</text>
</comment>
<dbReference type="GO" id="GO:0006799">
    <property type="term" value="P:polyphosphate biosynthetic process"/>
    <property type="evidence" value="ECO:0007669"/>
    <property type="project" value="UniProtKB-UniRule"/>
</dbReference>
<proteinExistence type="inferred from homology"/>
<dbReference type="GO" id="GO:0005524">
    <property type="term" value="F:ATP binding"/>
    <property type="evidence" value="ECO:0007669"/>
    <property type="project" value="UniProtKB-KW"/>
</dbReference>
<dbReference type="RefSeq" id="WP_106502603.1">
    <property type="nucleotide sequence ID" value="NZ_PXXO01000006.1"/>
</dbReference>
<dbReference type="Pfam" id="PF13090">
    <property type="entry name" value="PP_kinase_C"/>
    <property type="match status" value="1"/>
</dbReference>
<sequence length="712" mass="80332">MAESTAETQLAPELYLNRELSWLEFNYRVLAQALDEHTPLLEQAKFSAIFSNNLDEFFMVRVASLKSQIDAGVSSLSDDGLTAQQQLQAIRSKLRPLLEMQQQHYRHSLKSHLSDYGVHLTDYANLNGPQRDWLNAYFQSAIFPVLTPLAVDPSHPFPFISNLSLNVAALVRDPDTGQQEFARVKVPQKNLPRFVQIPPHLSGKQPEAVYTAVPLEQVVAFNLGLLFPGMHVEGHYFFRVTRDADLELRDLEADDLMEALEEGLRKRRRGGEVVRLEVADEMPEAVVQLLMEGTAVEAEDVYRINGPLGLDDLMSLLAIPLPQLKEKPHKGRTTPALARTQKSQLEDGSIKAEEFESIFSVIRRGDVLLHHPYDLFSTSVEEFLNQAADDPSVLAIKMTLYRTSKDSAVVAALIRAAENGKQVMALVELKARFDEDNNIQWAKQLEASGVHVVYGVLGLKTHTKILLVVRKEKERLNSYVHIGTGNYNSKTSSLYTDIGLLTARPEFGADLVELFNYLTGFSKQQSFRRLLVAPVTLRSRMEGLIRREIEHAQAGRGGHIRAKMNSLVDPSIIALLYEASQAGVMIELVVRGMCSLRPQLEGISDNIQVVSVIGRFLEHSRLFWFGNGGEPELFFGSADWMPRNLDRRVEAVAPVEDPKLRHQLEQVIDLYLNDTSAWHMDNQGKFSQRQLEGEQHLVQREMMRRWRGGLMA</sequence>
<comment type="catalytic activity">
    <reaction evidence="9 10">
        <text>[phosphate](n) + ATP = [phosphate](n+1) + ADP</text>
        <dbReference type="Rhea" id="RHEA:19573"/>
        <dbReference type="Rhea" id="RHEA-COMP:9859"/>
        <dbReference type="Rhea" id="RHEA-COMP:14280"/>
        <dbReference type="ChEBI" id="CHEBI:16838"/>
        <dbReference type="ChEBI" id="CHEBI:30616"/>
        <dbReference type="ChEBI" id="CHEBI:456216"/>
        <dbReference type="EC" id="2.7.4.1"/>
    </reaction>
</comment>
<comment type="cofactor">
    <cofactor evidence="9">
        <name>Mg(2+)</name>
        <dbReference type="ChEBI" id="CHEBI:18420"/>
    </cofactor>
</comment>
<evidence type="ECO:0000256" key="9">
    <source>
        <dbReference type="HAMAP-Rule" id="MF_00347"/>
    </source>
</evidence>
<feature type="binding site" evidence="9">
    <location>
        <position position="402"/>
    </location>
    <ligand>
        <name>Mg(2+)</name>
        <dbReference type="ChEBI" id="CHEBI:18420"/>
    </ligand>
</feature>
<evidence type="ECO:0000256" key="4">
    <source>
        <dbReference type="ARBA" id="ARBA00022737"/>
    </source>
</evidence>